<protein>
    <submittedName>
        <fullName evidence="1">Uncharacterized protein</fullName>
    </submittedName>
</protein>
<sequence length="86" mass="9553">MDDNDAEVFTVANLLEMAGFAIEDDLAGVTAEWINTGKDVHQRGLARAVFAYDSVNLAAANFQTYVVQRFYAGKFLCNMSHFENIV</sequence>
<gene>
    <name evidence="1" type="ORF">SDC9_188966</name>
</gene>
<reference evidence="1" key="1">
    <citation type="submission" date="2019-08" db="EMBL/GenBank/DDBJ databases">
        <authorList>
            <person name="Kucharzyk K."/>
            <person name="Murdoch R.W."/>
            <person name="Higgins S."/>
            <person name="Loffler F."/>
        </authorList>
    </citation>
    <scope>NUCLEOTIDE SEQUENCE</scope>
</reference>
<name>A0A645HRC9_9ZZZZ</name>
<dbReference type="AlphaFoldDB" id="A0A645HRC9"/>
<organism evidence="1">
    <name type="scientific">bioreactor metagenome</name>
    <dbReference type="NCBI Taxonomy" id="1076179"/>
    <lineage>
        <taxon>unclassified sequences</taxon>
        <taxon>metagenomes</taxon>
        <taxon>ecological metagenomes</taxon>
    </lineage>
</organism>
<accession>A0A645HRC9</accession>
<proteinExistence type="predicted"/>
<comment type="caution">
    <text evidence="1">The sequence shown here is derived from an EMBL/GenBank/DDBJ whole genome shotgun (WGS) entry which is preliminary data.</text>
</comment>
<dbReference type="EMBL" id="VSSQ01098437">
    <property type="protein sequence ID" value="MPN41420.1"/>
    <property type="molecule type" value="Genomic_DNA"/>
</dbReference>
<evidence type="ECO:0000313" key="1">
    <source>
        <dbReference type="EMBL" id="MPN41420.1"/>
    </source>
</evidence>